<proteinExistence type="predicted"/>
<dbReference type="Proteomes" id="UP000199729">
    <property type="component" value="Chromosome"/>
</dbReference>
<reference evidence="3 4" key="1">
    <citation type="submission" date="2017-07" db="EMBL/GenBank/DDBJ databases">
        <title>Complete Genome Sequence of the cosmetic ferment Vitreoscilla filiformis (ATCC15551).</title>
        <authorList>
            <person name="Contreras S."/>
            <person name="Sagory-Zalkind P."/>
            <person name="Blanquart H."/>
            <person name="Iltis A."/>
            <person name="Morand S.C."/>
        </authorList>
    </citation>
    <scope>NUCLEOTIDE SEQUENCE [LARGE SCALE GENOMIC DNA]</scope>
    <source>
        <strain evidence="3 4">ATCC 15551</strain>
    </source>
</reference>
<dbReference type="KEGG" id="vff:VITFI_CDS1220"/>
<keyword evidence="2" id="KW-1133">Transmembrane helix</keyword>
<gene>
    <name evidence="3" type="ORF">VITFI_CDS1220</name>
</gene>
<dbReference type="EMBL" id="CP022423">
    <property type="protein sequence ID" value="ASM76998.1"/>
    <property type="molecule type" value="Genomic_DNA"/>
</dbReference>
<protein>
    <submittedName>
        <fullName evidence="3">Uncharacterized protein</fullName>
    </submittedName>
</protein>
<organism evidence="3 4">
    <name type="scientific">Vitreoscilla filiformis</name>
    <dbReference type="NCBI Taxonomy" id="63"/>
    <lineage>
        <taxon>Bacteria</taxon>
        <taxon>Pseudomonadati</taxon>
        <taxon>Pseudomonadota</taxon>
        <taxon>Betaproteobacteria</taxon>
        <taxon>Neisseriales</taxon>
        <taxon>Neisseriaceae</taxon>
        <taxon>Vitreoscilla</taxon>
    </lineage>
</organism>
<evidence type="ECO:0000313" key="3">
    <source>
        <dbReference type="EMBL" id="ASM76998.1"/>
    </source>
</evidence>
<dbReference type="OrthoDB" id="8910244at2"/>
<accession>A0A221KD95</accession>
<sequence>MDELNHFARVFKCVVIATLAPVIFTAFVTIPVALERHPGEHAGETTAQAGQMAGPSRG</sequence>
<evidence type="ECO:0000313" key="4">
    <source>
        <dbReference type="Proteomes" id="UP000199729"/>
    </source>
</evidence>
<evidence type="ECO:0000256" key="2">
    <source>
        <dbReference type="SAM" id="Phobius"/>
    </source>
</evidence>
<dbReference type="RefSeq" id="WP_157725580.1">
    <property type="nucleotide sequence ID" value="NZ_CP022423.1"/>
</dbReference>
<keyword evidence="2" id="KW-0472">Membrane</keyword>
<keyword evidence="2" id="KW-0812">Transmembrane</keyword>
<name>A0A221KD95_VITFI</name>
<keyword evidence="4" id="KW-1185">Reference proteome</keyword>
<feature type="region of interest" description="Disordered" evidence="1">
    <location>
        <begin position="38"/>
        <end position="58"/>
    </location>
</feature>
<dbReference type="AlphaFoldDB" id="A0A221KD95"/>
<evidence type="ECO:0000256" key="1">
    <source>
        <dbReference type="SAM" id="MobiDB-lite"/>
    </source>
</evidence>
<feature type="transmembrane region" description="Helical" evidence="2">
    <location>
        <begin position="12"/>
        <end position="34"/>
    </location>
</feature>